<name>A0ABP8HIN5_9BURK</name>
<accession>A0ABP8HIN5</accession>
<dbReference type="InterPro" id="IPR000326">
    <property type="entry name" value="PAP2/HPO"/>
</dbReference>
<feature type="transmembrane region" description="Helical" evidence="1">
    <location>
        <begin position="168"/>
        <end position="186"/>
    </location>
</feature>
<evidence type="ECO:0000256" key="1">
    <source>
        <dbReference type="SAM" id="Phobius"/>
    </source>
</evidence>
<keyword evidence="4" id="KW-1185">Reference proteome</keyword>
<evidence type="ECO:0000313" key="3">
    <source>
        <dbReference type="EMBL" id="GAA4339887.1"/>
    </source>
</evidence>
<feature type="transmembrane region" description="Helical" evidence="1">
    <location>
        <begin position="198"/>
        <end position="216"/>
    </location>
</feature>
<gene>
    <name evidence="3" type="ORF">GCM10023165_19550</name>
</gene>
<dbReference type="EMBL" id="BAABGJ010000015">
    <property type="protein sequence ID" value="GAA4339887.1"/>
    <property type="molecule type" value="Genomic_DNA"/>
</dbReference>
<feature type="transmembrane region" description="Helical" evidence="1">
    <location>
        <begin position="89"/>
        <end position="105"/>
    </location>
</feature>
<keyword evidence="1" id="KW-0472">Membrane</keyword>
<dbReference type="RefSeq" id="WP_345537524.1">
    <property type="nucleotide sequence ID" value="NZ_BAABGJ010000015.1"/>
</dbReference>
<proteinExistence type="predicted"/>
<keyword evidence="1" id="KW-1133">Transmembrane helix</keyword>
<keyword evidence="1" id="KW-0812">Transmembrane</keyword>
<dbReference type="InterPro" id="IPR036938">
    <property type="entry name" value="PAP2/HPO_sf"/>
</dbReference>
<dbReference type="SUPFAM" id="SSF48317">
    <property type="entry name" value="Acid phosphatase/Vanadium-dependent haloperoxidase"/>
    <property type="match status" value="1"/>
</dbReference>
<feature type="domain" description="Phosphatidic acid phosphatase type 2/haloperoxidase" evidence="2">
    <location>
        <begin position="90"/>
        <end position="212"/>
    </location>
</feature>
<comment type="caution">
    <text evidence="3">The sequence shown here is derived from an EMBL/GenBank/DDBJ whole genome shotgun (WGS) entry which is preliminary data.</text>
</comment>
<dbReference type="Proteomes" id="UP001500975">
    <property type="component" value="Unassembled WGS sequence"/>
</dbReference>
<feature type="transmembrane region" description="Helical" evidence="1">
    <location>
        <begin position="60"/>
        <end position="77"/>
    </location>
</feature>
<evidence type="ECO:0000313" key="4">
    <source>
        <dbReference type="Proteomes" id="UP001500975"/>
    </source>
</evidence>
<dbReference type="CDD" id="cd03396">
    <property type="entry name" value="PAP2_like_6"/>
    <property type="match status" value="1"/>
</dbReference>
<dbReference type="Pfam" id="PF01569">
    <property type="entry name" value="PAP2"/>
    <property type="match status" value="1"/>
</dbReference>
<protein>
    <submittedName>
        <fullName evidence="3">Phosphatase PAP2 family protein</fullName>
    </submittedName>
</protein>
<evidence type="ECO:0000259" key="2">
    <source>
        <dbReference type="Pfam" id="PF01569"/>
    </source>
</evidence>
<organism evidence="3 4">
    <name type="scientific">Variovorax defluvii</name>
    <dbReference type="NCBI Taxonomy" id="913761"/>
    <lineage>
        <taxon>Bacteria</taxon>
        <taxon>Pseudomonadati</taxon>
        <taxon>Pseudomonadota</taxon>
        <taxon>Betaproteobacteria</taxon>
        <taxon>Burkholderiales</taxon>
        <taxon>Comamonadaceae</taxon>
        <taxon>Variovorax</taxon>
    </lineage>
</organism>
<reference evidence="4" key="1">
    <citation type="journal article" date="2019" name="Int. J. Syst. Evol. Microbiol.">
        <title>The Global Catalogue of Microorganisms (GCM) 10K type strain sequencing project: providing services to taxonomists for standard genome sequencing and annotation.</title>
        <authorList>
            <consortium name="The Broad Institute Genomics Platform"/>
            <consortium name="The Broad Institute Genome Sequencing Center for Infectious Disease"/>
            <person name="Wu L."/>
            <person name="Ma J."/>
        </authorList>
    </citation>
    <scope>NUCLEOTIDE SEQUENCE [LARGE SCALE GENOMIC DNA]</scope>
    <source>
        <strain evidence="4">JCM 17804</strain>
    </source>
</reference>
<sequence length="239" mass="26154">MFRVSLARPVAWTFVSLLLILAWDASGLDLPLARMAGTPVGFPWRNDWFLVHVVHEGARALSWLLLIVLALAIRWPFGFLRRLAVRERIQLTFGVLAGVLLVSLVKQTSTTSCPWDLNAFGGVAHHVSHWAWRLRDGGPGGCFPAGHASAGFAFMSGWFVLRRGSPRLAGAWLAAAFAAGLVLGLGQQLRGAHYMSHTLWTAWLCWAAGLLLDMCMHGSKFRRATRGAASALQTNLNES</sequence>
<feature type="transmembrane region" description="Helical" evidence="1">
    <location>
        <begin position="143"/>
        <end position="161"/>
    </location>
</feature>